<evidence type="ECO:0000313" key="3">
    <source>
        <dbReference type="EMBL" id="CAE2267295.1"/>
    </source>
</evidence>
<evidence type="ECO:0000313" key="2">
    <source>
        <dbReference type="EMBL" id="CAE2267293.1"/>
    </source>
</evidence>
<reference evidence="2" key="1">
    <citation type="submission" date="2021-01" db="EMBL/GenBank/DDBJ databases">
        <authorList>
            <person name="Corre E."/>
            <person name="Pelletier E."/>
            <person name="Niang G."/>
            <person name="Scheremetjew M."/>
            <person name="Finn R."/>
            <person name="Kale V."/>
            <person name="Holt S."/>
            <person name="Cochrane G."/>
            <person name="Meng A."/>
            <person name="Brown T."/>
            <person name="Cohen L."/>
        </authorList>
    </citation>
    <scope>NUCLEOTIDE SEQUENCE</scope>
    <source>
        <strain evidence="2">Isolate 1302-5</strain>
    </source>
</reference>
<accession>A0A6U6HSI4</accession>
<organism evidence="2">
    <name type="scientific">Odontella aurita</name>
    <dbReference type="NCBI Taxonomy" id="265563"/>
    <lineage>
        <taxon>Eukaryota</taxon>
        <taxon>Sar</taxon>
        <taxon>Stramenopiles</taxon>
        <taxon>Ochrophyta</taxon>
        <taxon>Bacillariophyta</taxon>
        <taxon>Mediophyceae</taxon>
        <taxon>Biddulphiophycidae</taxon>
        <taxon>Eupodiscales</taxon>
        <taxon>Odontellaceae</taxon>
        <taxon>Odontella</taxon>
    </lineage>
</organism>
<evidence type="ECO:0008006" key="4">
    <source>
        <dbReference type="Google" id="ProtNLM"/>
    </source>
</evidence>
<dbReference type="Pfam" id="PF18143">
    <property type="entry name" value="HAD_SAK_2"/>
    <property type="match status" value="1"/>
</dbReference>
<dbReference type="EMBL" id="HBKQ01043112">
    <property type="protein sequence ID" value="CAE2267295.1"/>
    <property type="molecule type" value="Transcribed_RNA"/>
</dbReference>
<feature type="region of interest" description="Disordered" evidence="1">
    <location>
        <begin position="1"/>
        <end position="25"/>
    </location>
</feature>
<proteinExistence type="predicted"/>
<dbReference type="AlphaFoldDB" id="A0A6U6HSI4"/>
<name>A0A6U6HSI4_9STRA</name>
<protein>
    <recommendedName>
        <fullName evidence="4">FCP1 homology domain-containing protein</fullName>
    </recommendedName>
</protein>
<sequence length="213" mass="23905">MHEKGSAAMSRPEGPTLDRGAADGGDRSNCDVVALPRPVIFLDIDGVLNRTKHATHIRLDDDLVSRLKTLVERTDADLVLSTFWRHFREYIAYVLHRHGIDASRVIDSTPGRGHAREVKGVDASFVHSTMIGRSAADEAEYESRHDEIEAWLAAHPERARYVILDDRPSAARPGTELYERFVRTATEKGLVDEDVDRAIRILRPCADPTRTDE</sequence>
<gene>
    <name evidence="2" type="ORF">OAUR00152_LOCUS29695</name>
    <name evidence="3" type="ORF">OAUR00152_LOCUS29696</name>
</gene>
<dbReference type="EMBL" id="HBKQ01043111">
    <property type="protein sequence ID" value="CAE2267293.1"/>
    <property type="molecule type" value="Transcribed_RNA"/>
</dbReference>
<evidence type="ECO:0000256" key="1">
    <source>
        <dbReference type="SAM" id="MobiDB-lite"/>
    </source>
</evidence>